<feature type="transmembrane region" description="Helical" evidence="1">
    <location>
        <begin position="212"/>
        <end position="235"/>
    </location>
</feature>
<dbReference type="Proteomes" id="UP000287410">
    <property type="component" value="Unassembled WGS sequence"/>
</dbReference>
<organism evidence="3 4">
    <name type="scientific">Aliidiomarina sedimenti</name>
    <dbReference type="NCBI Taxonomy" id="1933879"/>
    <lineage>
        <taxon>Bacteria</taxon>
        <taxon>Pseudomonadati</taxon>
        <taxon>Pseudomonadota</taxon>
        <taxon>Gammaproteobacteria</taxon>
        <taxon>Alteromonadales</taxon>
        <taxon>Idiomarinaceae</taxon>
        <taxon>Aliidiomarina</taxon>
    </lineage>
</organism>
<feature type="transmembrane region" description="Helical" evidence="1">
    <location>
        <begin position="272"/>
        <end position="302"/>
    </location>
</feature>
<feature type="transmembrane region" description="Helical" evidence="1">
    <location>
        <begin position="166"/>
        <end position="192"/>
    </location>
</feature>
<dbReference type="PROSITE" id="PS51704">
    <property type="entry name" value="GP_PDE"/>
    <property type="match status" value="1"/>
</dbReference>
<protein>
    <submittedName>
        <fullName evidence="3">Glycerophosphodiester phosphodiesterase</fullName>
    </submittedName>
</protein>
<feature type="transmembrane region" description="Helical" evidence="1">
    <location>
        <begin position="115"/>
        <end position="140"/>
    </location>
</feature>
<proteinExistence type="predicted"/>
<evidence type="ECO:0000313" key="4">
    <source>
        <dbReference type="Proteomes" id="UP000287410"/>
    </source>
</evidence>
<accession>A0ABY0BZ17</accession>
<dbReference type="Pfam" id="PF10110">
    <property type="entry name" value="GPDPase_memb"/>
    <property type="match status" value="1"/>
</dbReference>
<dbReference type="EMBL" id="PIPN01000003">
    <property type="protein sequence ID" value="RUO29777.1"/>
    <property type="molecule type" value="Genomic_DNA"/>
</dbReference>
<keyword evidence="1" id="KW-1133">Transmembrane helix</keyword>
<feature type="transmembrane region" description="Helical" evidence="1">
    <location>
        <begin position="314"/>
        <end position="344"/>
    </location>
</feature>
<dbReference type="InterPro" id="IPR017946">
    <property type="entry name" value="PLC-like_Pdiesterase_TIM-brl"/>
</dbReference>
<keyword evidence="1" id="KW-0472">Membrane</keyword>
<dbReference type="Pfam" id="PF03009">
    <property type="entry name" value="GDPD"/>
    <property type="match status" value="1"/>
</dbReference>
<evidence type="ECO:0000259" key="2">
    <source>
        <dbReference type="PROSITE" id="PS51704"/>
    </source>
</evidence>
<evidence type="ECO:0000256" key="1">
    <source>
        <dbReference type="SAM" id="Phobius"/>
    </source>
</evidence>
<feature type="domain" description="GP-PDE" evidence="2">
    <location>
        <begin position="394"/>
        <end position="624"/>
    </location>
</feature>
<dbReference type="PANTHER" id="PTHR46211:SF8">
    <property type="entry name" value="PHOSPHODIESTERASE"/>
    <property type="match status" value="1"/>
</dbReference>
<comment type="caution">
    <text evidence="3">The sequence shown here is derived from an EMBL/GenBank/DDBJ whole genome shotgun (WGS) entry which is preliminary data.</text>
</comment>
<gene>
    <name evidence="3" type="ORF">CWE12_07335</name>
</gene>
<feature type="transmembrane region" description="Helical" evidence="1">
    <location>
        <begin position="71"/>
        <end position="95"/>
    </location>
</feature>
<reference evidence="3 4" key="1">
    <citation type="journal article" date="2018" name="Front. Microbiol.">
        <title>Genome-Based Analysis Reveals the Taxonomy and Diversity of the Family Idiomarinaceae.</title>
        <authorList>
            <person name="Liu Y."/>
            <person name="Lai Q."/>
            <person name="Shao Z."/>
        </authorList>
    </citation>
    <scope>NUCLEOTIDE SEQUENCE [LARGE SCALE GENOMIC DNA]</scope>
    <source>
        <strain evidence="3 4">GBSy1</strain>
    </source>
</reference>
<dbReference type="Gene3D" id="3.20.20.190">
    <property type="entry name" value="Phosphatidylinositol (PI) phosphodiesterase"/>
    <property type="match status" value="1"/>
</dbReference>
<evidence type="ECO:0000313" key="3">
    <source>
        <dbReference type="EMBL" id="RUO29777.1"/>
    </source>
</evidence>
<dbReference type="SUPFAM" id="SSF51695">
    <property type="entry name" value="PLC-like phosphodiesterases"/>
    <property type="match status" value="1"/>
</dbReference>
<dbReference type="InterPro" id="IPR030395">
    <property type="entry name" value="GP_PDE_dom"/>
</dbReference>
<dbReference type="PANTHER" id="PTHR46211">
    <property type="entry name" value="GLYCEROPHOSPHORYL DIESTER PHOSPHODIESTERASE"/>
    <property type="match status" value="1"/>
</dbReference>
<dbReference type="InterPro" id="IPR018476">
    <property type="entry name" value="GlyceroP-diester-Pdiesterase_M"/>
</dbReference>
<sequence>MVCPAIVSQLSNKWCGQNVRKCSELCLSCSSCIAGAGSGGYSSGMIIIREYASQVWGAITYHKRPLLAFHLYFSLLALFALSPLAGWTLAGLVQLSGSAMLGNQDLARFLLTPTGIAWVLLAASFVAFFLFFQSAGMILIAARDQDDRFHTASNALWRVLKRFTDLFKLASMQVVSHLLLAAPSLLLLLWLFQWLLGDYDIYYVVNVHPTELFYFLPLATMLLIALLLGNGLLYVSWSMALPAMLLDGFKPRVALTRSWQLVKGARFKAARLILSIALLTLSLPIVFTLTFEAIGAALMAWLPGPTAVQVTLMGLLIVLYVLLAVVLSFIAISANSLLLLKLYLRSCGHTPQVFAEFEPRATAPLAWSFELVMALLALGQLTYVAQSFDTRTEVLNIAHRGASIDAPENSLAAIEEAIRQGADYIELDVQQTADGVLVLLHDRDLLRVAGDPRAIWDISYAELAELDAGSWFAPAFAAEQVATLAEAVELMRGRAKLYLEVKTSPAMPTLVEDTVAALQQLEFVDDTLIAALSPRVLDQVRELEPDLRTSLLVHTAIGAFTRQPYDALSLRDAVTGPAALRAARSGGYQLHVWTVNSSSDMHRYMDMGVDGIITDQPALLSEVQQERADLSAGERLLLRMRHWVW</sequence>
<name>A0ABY0BZ17_9GAMM</name>
<keyword evidence="1" id="KW-0812">Transmembrane</keyword>
<keyword evidence="4" id="KW-1185">Reference proteome</keyword>